<evidence type="ECO:0000256" key="1">
    <source>
        <dbReference type="SAM" id="Phobius"/>
    </source>
</evidence>
<feature type="domain" description="Immunoglobulin" evidence="3">
    <location>
        <begin position="268"/>
        <end position="366"/>
    </location>
</feature>
<gene>
    <name evidence="4" type="ORF">H4Q32_000241</name>
</gene>
<feature type="signal peptide" evidence="2">
    <location>
        <begin position="1"/>
        <end position="20"/>
    </location>
</feature>
<accession>A0ABQ8LHY4</accession>
<dbReference type="Gene3D" id="2.60.40.10">
    <property type="entry name" value="Immunoglobulins"/>
    <property type="match status" value="3"/>
</dbReference>
<dbReference type="Proteomes" id="UP000830375">
    <property type="component" value="Unassembled WGS sequence"/>
</dbReference>
<evidence type="ECO:0000313" key="4">
    <source>
        <dbReference type="EMBL" id="KAI2650288.1"/>
    </source>
</evidence>
<evidence type="ECO:0000313" key="5">
    <source>
        <dbReference type="Proteomes" id="UP000830375"/>
    </source>
</evidence>
<dbReference type="InterPro" id="IPR003599">
    <property type="entry name" value="Ig_sub"/>
</dbReference>
<feature type="chain" id="PRO_5046813265" evidence="2">
    <location>
        <begin position="21"/>
        <end position="580"/>
    </location>
</feature>
<keyword evidence="1" id="KW-0812">Transmembrane</keyword>
<protein>
    <submittedName>
        <fullName evidence="4">Ig kappa chain V region 3368</fullName>
    </submittedName>
</protein>
<keyword evidence="1" id="KW-0472">Membrane</keyword>
<feature type="transmembrane region" description="Helical" evidence="1">
    <location>
        <begin position="143"/>
        <end position="167"/>
    </location>
</feature>
<dbReference type="InterPro" id="IPR036179">
    <property type="entry name" value="Ig-like_dom_sf"/>
</dbReference>
<evidence type="ECO:0000259" key="3">
    <source>
        <dbReference type="SMART" id="SM00409"/>
    </source>
</evidence>
<feature type="transmembrane region" description="Helical" evidence="1">
    <location>
        <begin position="402"/>
        <end position="423"/>
    </location>
</feature>
<name>A0ABQ8LHY4_LABRO</name>
<keyword evidence="5" id="KW-1185">Reference proteome</keyword>
<reference evidence="4 5" key="1">
    <citation type="submission" date="2022-01" db="EMBL/GenBank/DDBJ databases">
        <title>A high-quality chromosome-level genome assembly of rohu carp, Labeo rohita.</title>
        <authorList>
            <person name="Arick M.A. II"/>
            <person name="Hsu C.-Y."/>
            <person name="Magbanua Z."/>
            <person name="Pechanova O."/>
            <person name="Grover C."/>
            <person name="Miller E."/>
            <person name="Thrash A."/>
            <person name="Ezzel L."/>
            <person name="Alam S."/>
            <person name="Benzie J."/>
            <person name="Hamilton M."/>
            <person name="Karsi A."/>
            <person name="Lawrence M.L."/>
            <person name="Peterson D.G."/>
        </authorList>
    </citation>
    <scope>NUCLEOTIDE SEQUENCE [LARGE SCALE GENOMIC DNA]</scope>
    <source>
        <strain evidence="5">BAU-BD-2019</strain>
        <tissue evidence="4">Blood</tissue>
    </source>
</reference>
<proteinExistence type="predicted"/>
<dbReference type="SUPFAM" id="SSF48726">
    <property type="entry name" value="Immunoglobulin"/>
    <property type="match status" value="3"/>
</dbReference>
<dbReference type="PANTHER" id="PTHR23267">
    <property type="entry name" value="IMMUNOGLOBULIN LIGHT CHAIN"/>
    <property type="match status" value="1"/>
</dbReference>
<keyword evidence="2" id="KW-0732">Signal</keyword>
<dbReference type="InterPro" id="IPR013783">
    <property type="entry name" value="Ig-like_fold"/>
</dbReference>
<keyword evidence="1" id="KW-1133">Transmembrane helix</keyword>
<evidence type="ECO:0000256" key="2">
    <source>
        <dbReference type="SAM" id="SignalP"/>
    </source>
</evidence>
<comment type="caution">
    <text evidence="4">The sequence shown here is derived from an EMBL/GenBank/DDBJ whole genome shotgun (WGS) entry which is preliminary data.</text>
</comment>
<feature type="domain" description="Immunoglobulin" evidence="3">
    <location>
        <begin position="19"/>
        <end position="117"/>
    </location>
</feature>
<dbReference type="EMBL" id="JACTAM010000022">
    <property type="protein sequence ID" value="KAI2650288.1"/>
    <property type="molecule type" value="Genomic_DNA"/>
</dbReference>
<dbReference type="InterPro" id="IPR050150">
    <property type="entry name" value="IgV_Light_Chain"/>
</dbReference>
<sequence>MYFFIILIVDVLICCQYAVSDLLTDLGSNVTINCDLDEKEVYWILLKTADPPTLILRSLSTTASPFYSNKTFKNKYSVQFKHRLVINNVTADELGVYYCMKSGTPPKLSNSTRIYITESTQLTECHNHTAVEIIDQNQTQYQIIIIISALMNGLLIIVVIGLVKVFVVGKRKSAETSTPSNTDLQQMQVIKQHQDPNQLQYAEVDFTKLRQKNCISQHKFILKGLNHDSMNVIHLQLCEFIHVMNIFTCTYSLIVLCQNVLICCQYAVSDLLTNLGSNVIINCDLDENEVYWILLKTADPPTVILRSMSTTTSPIYLNNTFRKKYSVQFKHRLVINNVTADELGVYYCMKTGTPPKLSNSTRLYLNESTELIECHNHTVVEFIERNSTVVNCIDQNQTRWQIFVIILSLMNGLLIIVVIDVLICCQSAVANPLTYLGSNVIINCDFDENEVYWILMKSPEPPSVILQSLPNSTFYPNSTFINKYSVQFKHRLVIHNVTADELGVYFCMNTHRPPKLSKTTRIYFNEKSLQCNTALQRAQVIEQHQDSDQLQYASVDFSKLRKNRSSQGNSTYAALNLPKS</sequence>
<organism evidence="4 5">
    <name type="scientific">Labeo rohita</name>
    <name type="common">Indian major carp</name>
    <name type="synonym">Cyprinus rohita</name>
    <dbReference type="NCBI Taxonomy" id="84645"/>
    <lineage>
        <taxon>Eukaryota</taxon>
        <taxon>Metazoa</taxon>
        <taxon>Chordata</taxon>
        <taxon>Craniata</taxon>
        <taxon>Vertebrata</taxon>
        <taxon>Euteleostomi</taxon>
        <taxon>Actinopterygii</taxon>
        <taxon>Neopterygii</taxon>
        <taxon>Teleostei</taxon>
        <taxon>Ostariophysi</taxon>
        <taxon>Cypriniformes</taxon>
        <taxon>Cyprinidae</taxon>
        <taxon>Labeoninae</taxon>
        <taxon>Labeonini</taxon>
        <taxon>Labeo</taxon>
    </lineage>
</organism>
<feature type="domain" description="Immunoglobulin" evidence="3">
    <location>
        <begin position="429"/>
        <end position="525"/>
    </location>
</feature>
<dbReference type="SMART" id="SM00409">
    <property type="entry name" value="IG"/>
    <property type="match status" value="3"/>
</dbReference>